<accession>A0A413JWZ8</accession>
<dbReference type="Pfam" id="PF16476">
    <property type="entry name" value="DUF5053"/>
    <property type="match status" value="1"/>
</dbReference>
<evidence type="ECO:0000313" key="1">
    <source>
        <dbReference type="EMBL" id="RGY67832.1"/>
    </source>
</evidence>
<dbReference type="AlphaFoldDB" id="A0A413JWZ8"/>
<sequence length="134" mass="15776">MEELKERIRACFEEFCTLKTEAERQEHDKKFATLMKSVPVEQRKLAGQYLREVMAERRTLKSQKINKNFKKELEDIENVVSLSYIAKEYFGKDRTWLYKKINGTIPFTEDEIKILSMALKSIGNRFLDTSASLT</sequence>
<reference evidence="1 2" key="1">
    <citation type="submission" date="2018-08" db="EMBL/GenBank/DDBJ databases">
        <title>A genome reference for cultivated species of the human gut microbiota.</title>
        <authorList>
            <person name="Zou Y."/>
            <person name="Xue W."/>
            <person name="Luo G."/>
        </authorList>
    </citation>
    <scope>NUCLEOTIDE SEQUENCE [LARGE SCALE GENOMIC DNA]</scope>
    <source>
        <strain evidence="1 2">OF01-1</strain>
    </source>
</reference>
<dbReference type="EMBL" id="QSDG01000012">
    <property type="protein sequence ID" value="RGY67832.1"/>
    <property type="molecule type" value="Genomic_DNA"/>
</dbReference>
<organism evidence="1 2">
    <name type="scientific">Bacteroides fragilis</name>
    <dbReference type="NCBI Taxonomy" id="817"/>
    <lineage>
        <taxon>Bacteria</taxon>
        <taxon>Pseudomonadati</taxon>
        <taxon>Bacteroidota</taxon>
        <taxon>Bacteroidia</taxon>
        <taxon>Bacteroidales</taxon>
        <taxon>Bacteroidaceae</taxon>
        <taxon>Bacteroides</taxon>
    </lineage>
</organism>
<protein>
    <submittedName>
        <fullName evidence="1">DUF5053 domain-containing protein</fullName>
    </submittedName>
</protein>
<dbReference type="InterPro" id="IPR032483">
    <property type="entry name" value="DUF5053"/>
</dbReference>
<comment type="caution">
    <text evidence="1">The sequence shown here is derived from an EMBL/GenBank/DDBJ whole genome shotgun (WGS) entry which is preliminary data.</text>
</comment>
<gene>
    <name evidence="1" type="ORF">DXA27_14100</name>
</gene>
<evidence type="ECO:0000313" key="2">
    <source>
        <dbReference type="Proteomes" id="UP000284614"/>
    </source>
</evidence>
<name>A0A413JWZ8_BACFG</name>
<dbReference type="Proteomes" id="UP000284614">
    <property type="component" value="Unassembled WGS sequence"/>
</dbReference>
<proteinExistence type="predicted"/>
<dbReference type="RefSeq" id="WP_122130607.1">
    <property type="nucleotide sequence ID" value="NZ_JAGJHH010000014.1"/>
</dbReference>